<evidence type="ECO:0000259" key="2">
    <source>
        <dbReference type="Pfam" id="PF12804"/>
    </source>
</evidence>
<proteinExistence type="predicted"/>
<sequence length="153" mass="16397">MIVGEDPKIESSQYQCVLEEPIGGGPLAGFKAGLDASESELVALIATDMPFASGWVLNLINSIRAHDDAVMYVDAKGFKQPLAAVYRSTSVKRALAVMGELHGKSMRELVSHLNVQEIEMSHEVAQALVDIDTVADLEQAIAFAAKVKDNSAL</sequence>
<dbReference type="Gene3D" id="3.90.550.10">
    <property type="entry name" value="Spore Coat Polysaccharide Biosynthesis Protein SpsA, Chain A"/>
    <property type="match status" value="1"/>
</dbReference>
<dbReference type="InterPro" id="IPR025877">
    <property type="entry name" value="MobA-like_NTP_Trfase"/>
</dbReference>
<evidence type="ECO:0000313" key="3">
    <source>
        <dbReference type="EMBL" id="CAB4826989.1"/>
    </source>
</evidence>
<dbReference type="EMBL" id="CAFABG010000036">
    <property type="protein sequence ID" value="CAB4826989.1"/>
    <property type="molecule type" value="Genomic_DNA"/>
</dbReference>
<evidence type="ECO:0000256" key="1">
    <source>
        <dbReference type="ARBA" id="ARBA00022679"/>
    </source>
</evidence>
<keyword evidence="1" id="KW-0808">Transferase</keyword>
<reference evidence="3" key="1">
    <citation type="submission" date="2020-05" db="EMBL/GenBank/DDBJ databases">
        <authorList>
            <person name="Chiriac C."/>
            <person name="Salcher M."/>
            <person name="Ghai R."/>
            <person name="Kavagutti S V."/>
        </authorList>
    </citation>
    <scope>NUCLEOTIDE SEQUENCE</scope>
</reference>
<protein>
    <submittedName>
        <fullName evidence="3">Unannotated protein</fullName>
    </submittedName>
</protein>
<dbReference type="PANTHER" id="PTHR19136:SF81">
    <property type="entry name" value="MOLYBDENUM COFACTOR GUANYLYLTRANSFERASE"/>
    <property type="match status" value="1"/>
</dbReference>
<organism evidence="3">
    <name type="scientific">freshwater metagenome</name>
    <dbReference type="NCBI Taxonomy" id="449393"/>
    <lineage>
        <taxon>unclassified sequences</taxon>
        <taxon>metagenomes</taxon>
        <taxon>ecological metagenomes</taxon>
    </lineage>
</organism>
<dbReference type="PANTHER" id="PTHR19136">
    <property type="entry name" value="MOLYBDENUM COFACTOR GUANYLYLTRANSFERASE"/>
    <property type="match status" value="1"/>
</dbReference>
<dbReference type="InterPro" id="IPR029044">
    <property type="entry name" value="Nucleotide-diphossugar_trans"/>
</dbReference>
<evidence type="ECO:0000313" key="4">
    <source>
        <dbReference type="EMBL" id="CAB5240321.1"/>
    </source>
</evidence>
<dbReference type="GO" id="GO:0016779">
    <property type="term" value="F:nucleotidyltransferase activity"/>
    <property type="evidence" value="ECO:0007669"/>
    <property type="project" value="UniProtKB-ARBA"/>
</dbReference>
<dbReference type="EMBL" id="CAFBSF010000035">
    <property type="protein sequence ID" value="CAB5240321.1"/>
    <property type="molecule type" value="Genomic_DNA"/>
</dbReference>
<accession>A0A6J7A388</accession>
<dbReference type="SUPFAM" id="SSF53448">
    <property type="entry name" value="Nucleotide-diphospho-sugar transferases"/>
    <property type="match status" value="1"/>
</dbReference>
<name>A0A6J7A388_9ZZZZ</name>
<feature type="domain" description="MobA-like NTP transferase" evidence="2">
    <location>
        <begin position="2"/>
        <end position="111"/>
    </location>
</feature>
<dbReference type="AlphaFoldDB" id="A0A6J7A388"/>
<dbReference type="Pfam" id="PF12804">
    <property type="entry name" value="NTP_transf_3"/>
    <property type="match status" value="1"/>
</dbReference>
<gene>
    <name evidence="3" type="ORF">UFOPK3181_00613</name>
    <name evidence="4" type="ORF">UFOPK3520_00621</name>
</gene>